<organism evidence="3">
    <name type="scientific">Rhizophora mucronata</name>
    <name type="common">Asiatic mangrove</name>
    <dbReference type="NCBI Taxonomy" id="61149"/>
    <lineage>
        <taxon>Eukaryota</taxon>
        <taxon>Viridiplantae</taxon>
        <taxon>Streptophyta</taxon>
        <taxon>Embryophyta</taxon>
        <taxon>Tracheophyta</taxon>
        <taxon>Spermatophyta</taxon>
        <taxon>Magnoliopsida</taxon>
        <taxon>eudicotyledons</taxon>
        <taxon>Gunneridae</taxon>
        <taxon>Pentapetalae</taxon>
        <taxon>rosids</taxon>
        <taxon>fabids</taxon>
        <taxon>Malpighiales</taxon>
        <taxon>Rhizophoraceae</taxon>
        <taxon>Rhizophora</taxon>
    </lineage>
</organism>
<feature type="transmembrane region" description="Helical" evidence="1">
    <location>
        <begin position="167"/>
        <end position="189"/>
    </location>
</feature>
<keyword evidence="1" id="KW-1133">Transmembrane helix</keyword>
<dbReference type="PANTHER" id="PTHR46503">
    <property type="entry name" value="INTER-ALPHA-TRYPSIN INHIBITOR HEAVY CHAIN-LIKE PROTEIN"/>
    <property type="match status" value="1"/>
</dbReference>
<accession>A0A2P2JZ20</accession>
<keyword evidence="1" id="KW-0472">Membrane</keyword>
<keyword evidence="1" id="KW-0812">Transmembrane</keyword>
<protein>
    <submittedName>
        <fullName evidence="3">Inter-alpha-trypsin inhibitor heavy chain</fullName>
    </submittedName>
</protein>
<dbReference type="AlphaFoldDB" id="A0A2P2JZ20"/>
<feature type="domain" description="VWFA" evidence="2">
    <location>
        <begin position="20"/>
        <end position="159"/>
    </location>
</feature>
<dbReference type="EMBL" id="GGEC01018240">
    <property type="protein sequence ID" value="MBW98723.1"/>
    <property type="molecule type" value="Transcribed_RNA"/>
</dbReference>
<dbReference type="InterPro" id="IPR002035">
    <property type="entry name" value="VWF_A"/>
</dbReference>
<reference evidence="3" key="1">
    <citation type="submission" date="2018-02" db="EMBL/GenBank/DDBJ databases">
        <title>Rhizophora mucronata_Transcriptome.</title>
        <authorList>
            <person name="Meera S.P."/>
            <person name="Sreeshan A."/>
            <person name="Augustine A."/>
        </authorList>
    </citation>
    <scope>NUCLEOTIDE SEQUENCE</scope>
    <source>
        <tissue evidence="3">Leaf</tissue>
    </source>
</reference>
<evidence type="ECO:0000313" key="3">
    <source>
        <dbReference type="EMBL" id="MBW98723.1"/>
    </source>
</evidence>
<dbReference type="PROSITE" id="PS50234">
    <property type="entry name" value="VWFA"/>
    <property type="match status" value="1"/>
</dbReference>
<proteinExistence type="predicted"/>
<dbReference type="Pfam" id="PF00092">
    <property type="entry name" value="VWA"/>
    <property type="match status" value="1"/>
</dbReference>
<name>A0A2P2JZ20_RHIMU</name>
<dbReference type="PANTHER" id="PTHR46503:SF1">
    <property type="entry name" value="INTER-ALPHA-TRYPSIN INHIBITOR HEAVY CHAIN-LIKE PROTEIN"/>
    <property type="match status" value="1"/>
</dbReference>
<dbReference type="InterPro" id="IPR036465">
    <property type="entry name" value="vWFA_dom_sf"/>
</dbReference>
<sequence>MFSVYLFPGALQSRKAFRKEIVFVVDISGSMEGKPLEGTKDALFAALSELDPTDSFNIIAFNGEIYLFSSSMQLATKETIASAIQWTNMNFIAGGGTNILLPLNKAIEMVSNAQGSIPVIFLVTDGSVEDERHICDVVKSFLRGGGSVCPRLYTFGIGNEFLRWNRWFLKCSLIIPIPLVTCFLSLLVFTDIS</sequence>
<dbReference type="SMART" id="SM00327">
    <property type="entry name" value="VWA"/>
    <property type="match status" value="1"/>
</dbReference>
<dbReference type="Gene3D" id="3.40.50.410">
    <property type="entry name" value="von Willebrand factor, type A domain"/>
    <property type="match status" value="1"/>
</dbReference>
<evidence type="ECO:0000259" key="2">
    <source>
        <dbReference type="PROSITE" id="PS50234"/>
    </source>
</evidence>
<dbReference type="SUPFAM" id="SSF53300">
    <property type="entry name" value="vWA-like"/>
    <property type="match status" value="1"/>
</dbReference>
<evidence type="ECO:0000256" key="1">
    <source>
        <dbReference type="SAM" id="Phobius"/>
    </source>
</evidence>